<sequence length="45" mass="4844">MRQDASKAMLAEQSSTAPKRPARAVRSRAKVKDTENLATLSETAA</sequence>
<feature type="region of interest" description="Disordered" evidence="1">
    <location>
        <begin position="1"/>
        <end position="45"/>
    </location>
</feature>
<dbReference type="EMBL" id="BMNK01000004">
    <property type="protein sequence ID" value="GGP06598.1"/>
    <property type="molecule type" value="Genomic_DNA"/>
</dbReference>
<gene>
    <name evidence="2" type="ORF">GCM10012278_30860</name>
</gene>
<accession>A0A918A477</accession>
<evidence type="ECO:0000313" key="2">
    <source>
        <dbReference type="EMBL" id="GGP06598.1"/>
    </source>
</evidence>
<feature type="compositionally biased region" description="Polar residues" evidence="1">
    <location>
        <begin position="36"/>
        <end position="45"/>
    </location>
</feature>
<evidence type="ECO:0000256" key="1">
    <source>
        <dbReference type="SAM" id="MobiDB-lite"/>
    </source>
</evidence>
<reference evidence="2" key="1">
    <citation type="journal article" date="2014" name="Int. J. Syst. Evol. Microbiol.">
        <title>Complete genome sequence of Corynebacterium casei LMG S-19264T (=DSM 44701T), isolated from a smear-ripened cheese.</title>
        <authorList>
            <consortium name="US DOE Joint Genome Institute (JGI-PGF)"/>
            <person name="Walter F."/>
            <person name="Albersmeier A."/>
            <person name="Kalinowski J."/>
            <person name="Ruckert C."/>
        </authorList>
    </citation>
    <scope>NUCLEOTIDE SEQUENCE</scope>
    <source>
        <strain evidence="2">CGMCC 4.7430</strain>
    </source>
</reference>
<name>A0A918A477_9ACTN</name>
<protein>
    <submittedName>
        <fullName evidence="2">Uncharacterized protein</fullName>
    </submittedName>
</protein>
<keyword evidence="3" id="KW-1185">Reference proteome</keyword>
<dbReference type="Proteomes" id="UP000660745">
    <property type="component" value="Unassembled WGS sequence"/>
</dbReference>
<evidence type="ECO:0000313" key="3">
    <source>
        <dbReference type="Proteomes" id="UP000660745"/>
    </source>
</evidence>
<organism evidence="2 3">
    <name type="scientific">Nonomuraea glycinis</name>
    <dbReference type="NCBI Taxonomy" id="2047744"/>
    <lineage>
        <taxon>Bacteria</taxon>
        <taxon>Bacillati</taxon>
        <taxon>Actinomycetota</taxon>
        <taxon>Actinomycetes</taxon>
        <taxon>Streptosporangiales</taxon>
        <taxon>Streptosporangiaceae</taxon>
        <taxon>Nonomuraea</taxon>
    </lineage>
</organism>
<dbReference type="AlphaFoldDB" id="A0A918A477"/>
<proteinExistence type="predicted"/>
<comment type="caution">
    <text evidence="2">The sequence shown here is derived from an EMBL/GenBank/DDBJ whole genome shotgun (WGS) entry which is preliminary data.</text>
</comment>
<feature type="compositionally biased region" description="Basic residues" evidence="1">
    <location>
        <begin position="20"/>
        <end position="29"/>
    </location>
</feature>
<reference evidence="2" key="2">
    <citation type="submission" date="2020-09" db="EMBL/GenBank/DDBJ databases">
        <authorList>
            <person name="Sun Q."/>
            <person name="Zhou Y."/>
        </authorList>
    </citation>
    <scope>NUCLEOTIDE SEQUENCE</scope>
    <source>
        <strain evidence="2">CGMCC 4.7430</strain>
    </source>
</reference>